<evidence type="ECO:0000256" key="3">
    <source>
        <dbReference type="ARBA" id="ARBA00022475"/>
    </source>
</evidence>
<evidence type="ECO:0000259" key="7">
    <source>
        <dbReference type="PROSITE" id="PS50893"/>
    </source>
</evidence>
<protein>
    <submittedName>
        <fullName evidence="8">Putative ABC transport system ATP-binding protein</fullName>
    </submittedName>
</protein>
<dbReference type="AlphaFoldDB" id="A0A318KVC1"/>
<evidence type="ECO:0000256" key="6">
    <source>
        <dbReference type="ARBA" id="ARBA00023136"/>
    </source>
</evidence>
<evidence type="ECO:0000256" key="1">
    <source>
        <dbReference type="ARBA" id="ARBA00004202"/>
    </source>
</evidence>
<dbReference type="Pfam" id="PF00005">
    <property type="entry name" value="ABC_tran"/>
    <property type="match status" value="1"/>
</dbReference>
<dbReference type="SUPFAM" id="SSF52540">
    <property type="entry name" value="P-loop containing nucleoside triphosphate hydrolases"/>
    <property type="match status" value="1"/>
</dbReference>
<dbReference type="GO" id="GO:0016887">
    <property type="term" value="F:ATP hydrolysis activity"/>
    <property type="evidence" value="ECO:0007669"/>
    <property type="project" value="InterPro"/>
</dbReference>
<reference evidence="8 9" key="1">
    <citation type="submission" date="2018-05" db="EMBL/GenBank/DDBJ databases">
        <title>Genomic Encyclopedia of Type Strains, Phase IV (KMG-IV): sequencing the most valuable type-strain genomes for metagenomic binning, comparative biology and taxonomic classification.</title>
        <authorList>
            <person name="Goeker M."/>
        </authorList>
    </citation>
    <scope>NUCLEOTIDE SEQUENCE [LARGE SCALE GENOMIC DNA]</scope>
    <source>
        <strain evidence="8 9">JC118</strain>
    </source>
</reference>
<dbReference type="Proteomes" id="UP000247612">
    <property type="component" value="Unassembled WGS sequence"/>
</dbReference>
<dbReference type="SMART" id="SM00382">
    <property type="entry name" value="AAA"/>
    <property type="match status" value="1"/>
</dbReference>
<dbReference type="GO" id="GO:0005524">
    <property type="term" value="F:ATP binding"/>
    <property type="evidence" value="ECO:0007669"/>
    <property type="project" value="UniProtKB-KW"/>
</dbReference>
<comment type="caution">
    <text evidence="8">The sequence shown here is derived from an EMBL/GenBank/DDBJ whole genome shotgun (WGS) entry which is preliminary data.</text>
</comment>
<keyword evidence="2" id="KW-0813">Transport</keyword>
<keyword evidence="3" id="KW-1003">Cell membrane</keyword>
<name>A0A318KVC1_9FIRM</name>
<dbReference type="InterPro" id="IPR017871">
    <property type="entry name" value="ABC_transporter-like_CS"/>
</dbReference>
<organism evidence="8 9">
    <name type="scientific">Dielma fastidiosa</name>
    <dbReference type="NCBI Taxonomy" id="1034346"/>
    <lineage>
        <taxon>Bacteria</taxon>
        <taxon>Bacillati</taxon>
        <taxon>Bacillota</taxon>
        <taxon>Erysipelotrichia</taxon>
        <taxon>Erysipelotrichales</taxon>
        <taxon>Erysipelotrichaceae</taxon>
        <taxon>Dielma</taxon>
    </lineage>
</organism>
<keyword evidence="4" id="KW-0547">Nucleotide-binding</keyword>
<dbReference type="STRING" id="1034346.GCA_000313565_00671"/>
<dbReference type="PROSITE" id="PS00211">
    <property type="entry name" value="ABC_TRANSPORTER_1"/>
    <property type="match status" value="1"/>
</dbReference>
<dbReference type="EMBL" id="QJKH01000005">
    <property type="protein sequence ID" value="PXX79606.1"/>
    <property type="molecule type" value="Genomic_DNA"/>
</dbReference>
<dbReference type="InterPro" id="IPR003593">
    <property type="entry name" value="AAA+_ATPase"/>
</dbReference>
<dbReference type="OrthoDB" id="9776369at2"/>
<evidence type="ECO:0000256" key="4">
    <source>
        <dbReference type="ARBA" id="ARBA00022741"/>
    </source>
</evidence>
<evidence type="ECO:0000256" key="5">
    <source>
        <dbReference type="ARBA" id="ARBA00022840"/>
    </source>
</evidence>
<keyword evidence="9" id="KW-1185">Reference proteome</keyword>
<evidence type="ECO:0000256" key="2">
    <source>
        <dbReference type="ARBA" id="ARBA00022448"/>
    </source>
</evidence>
<dbReference type="GO" id="GO:0005886">
    <property type="term" value="C:plasma membrane"/>
    <property type="evidence" value="ECO:0007669"/>
    <property type="project" value="UniProtKB-SubCell"/>
</dbReference>
<comment type="subcellular location">
    <subcellularLocation>
        <location evidence="1">Cell membrane</location>
        <topology evidence="1">Peripheral membrane protein</topology>
    </subcellularLocation>
</comment>
<keyword evidence="5 8" id="KW-0067">ATP-binding</keyword>
<keyword evidence="6" id="KW-0472">Membrane</keyword>
<dbReference type="PANTHER" id="PTHR42788">
    <property type="entry name" value="TAURINE IMPORT ATP-BINDING PROTEIN-RELATED"/>
    <property type="match status" value="1"/>
</dbReference>
<dbReference type="InterPro" id="IPR003439">
    <property type="entry name" value="ABC_transporter-like_ATP-bd"/>
</dbReference>
<gene>
    <name evidence="8" type="ORF">DES51_10578</name>
</gene>
<accession>A0A318KVC1</accession>
<dbReference type="RefSeq" id="WP_022936977.1">
    <property type="nucleotide sequence ID" value="NZ_CABKRQ010000002.1"/>
</dbReference>
<feature type="domain" description="ABC transporter" evidence="7">
    <location>
        <begin position="2"/>
        <end position="250"/>
    </location>
</feature>
<proteinExistence type="predicted"/>
<evidence type="ECO:0000313" key="9">
    <source>
        <dbReference type="Proteomes" id="UP000247612"/>
    </source>
</evidence>
<dbReference type="PANTHER" id="PTHR42788:SF7">
    <property type="entry name" value="NITRATE ABC TRANSPORTER ATP-BINDING PROTEIN"/>
    <property type="match status" value="1"/>
</dbReference>
<dbReference type="Gene3D" id="3.40.50.300">
    <property type="entry name" value="P-loop containing nucleotide triphosphate hydrolases"/>
    <property type="match status" value="1"/>
</dbReference>
<dbReference type="PROSITE" id="PS50893">
    <property type="entry name" value="ABC_TRANSPORTER_2"/>
    <property type="match status" value="1"/>
</dbReference>
<sequence length="264" mass="29303">MLDLKDISITFNAHTVNERKALSHLNLHLDDGDFVTVIGSNGAGKSTLLNVIAGTYEPDEGSIFIDGQDMTFTKEHKRANVIGHLFQDPMKGTAPNMTIEENLGLAYCRASGHGPLSLGIRKKEREFFYETLKALNLGLEDRMKTEVGLLSGGQRQALTLLMATIVTPKLLLLDEHTAALDPKTSEKVMTITNDIIAEHHITTLMITHNISNALEYGNKTLVMNDGQIAFILEGEERKNMTVEKLISLYSSKTENEFSDRMILE</sequence>
<evidence type="ECO:0000313" key="8">
    <source>
        <dbReference type="EMBL" id="PXX79606.1"/>
    </source>
</evidence>
<dbReference type="InterPro" id="IPR050166">
    <property type="entry name" value="ABC_transporter_ATP-bind"/>
</dbReference>
<dbReference type="InterPro" id="IPR027417">
    <property type="entry name" value="P-loop_NTPase"/>
</dbReference>